<feature type="domain" description="Sushi" evidence="12">
    <location>
        <begin position="478"/>
        <end position="534"/>
    </location>
</feature>
<evidence type="ECO:0000256" key="6">
    <source>
        <dbReference type="ARBA" id="ARBA00022737"/>
    </source>
</evidence>
<feature type="disulfide bond" evidence="11">
    <location>
        <begin position="505"/>
        <end position="532"/>
    </location>
</feature>
<dbReference type="CDD" id="cd00033">
    <property type="entry name" value="CCP"/>
    <property type="match status" value="9"/>
</dbReference>
<sequence>MWCFYKKCPDLTSPTNGWVSGSNLHQDQATFSCNPGYNVIGTNPVTCQADGTWNAAFPTCAAVQCPTLTPPTNGGVSGENYYQNVATFTCDSGYNLVGTSTISCQADATWSAAFPTCAAVQCPVLTPPTNGGVSGGNYYQDVATFTCDFGYDLVGTSAISCQADATWSAAVPTCAAVQCPVLTAPTNGGVSGGNSYGDVATFTCDSGHSLSGSATLTCQADTTWNGASPTCAAGLCPTLTPPTNGAVSGSNSLGDVATFTCNSGYNLVGGSTRTSVQCSVLTAPTNGGVSGGNSYTDMATFTCDSAVQCPVLTAPTNGGVSGGNSYGDVATFTCDSGYSLSGSATLTCQADTTWNGASPTCAAGLCPTLTPPTNGAVSGSNSLGDVATFTCNSGYNLVGGSTRTCQTDLTWSGSSPTCTAVQCPVLTAPTNGGVSGGNSYGDVATFTCDSGYSLSGSATLTCQADTTWDGVSPTCAAGLCPTLTPPTNGAVSGSNSLGDVATFTCDSGYNLVGGSTRTCQTDLSWSGSSPTCTG</sequence>
<evidence type="ECO:0000256" key="2">
    <source>
        <dbReference type="ARBA" id="ARBA00022525"/>
    </source>
</evidence>
<evidence type="ECO:0000256" key="8">
    <source>
        <dbReference type="ARBA" id="ARBA00022889"/>
    </source>
</evidence>
<dbReference type="SMART" id="SM00032">
    <property type="entry name" value="CCP"/>
    <property type="match status" value="9"/>
</dbReference>
<keyword evidence="3" id="KW-0245">EGF-like domain</keyword>
<dbReference type="InterPro" id="IPR000436">
    <property type="entry name" value="Sushi_SCR_CCP_dom"/>
</dbReference>
<evidence type="ECO:0000256" key="7">
    <source>
        <dbReference type="ARBA" id="ARBA00022837"/>
    </source>
</evidence>
<organism evidence="13 14">
    <name type="scientific">Branchiostoma floridae</name>
    <name type="common">Florida lancelet</name>
    <name type="synonym">Amphioxus</name>
    <dbReference type="NCBI Taxonomy" id="7739"/>
    <lineage>
        <taxon>Eukaryota</taxon>
        <taxon>Metazoa</taxon>
        <taxon>Chordata</taxon>
        <taxon>Cephalochordata</taxon>
        <taxon>Leptocardii</taxon>
        <taxon>Amphioxiformes</taxon>
        <taxon>Branchiostomatidae</taxon>
        <taxon>Branchiostoma</taxon>
    </lineage>
</organism>
<evidence type="ECO:0000256" key="1">
    <source>
        <dbReference type="ARBA" id="ARBA00004613"/>
    </source>
</evidence>
<dbReference type="SUPFAM" id="SSF57535">
    <property type="entry name" value="Complement control module/SCR domain"/>
    <property type="match status" value="9"/>
</dbReference>
<dbReference type="GO" id="GO:0005576">
    <property type="term" value="C:extracellular region"/>
    <property type="evidence" value="ECO:0007669"/>
    <property type="project" value="UniProtKB-SubCell"/>
</dbReference>
<evidence type="ECO:0000313" key="14">
    <source>
        <dbReference type="RefSeq" id="XP_035691423.1"/>
    </source>
</evidence>
<evidence type="ECO:0000256" key="11">
    <source>
        <dbReference type="PROSITE-ProRule" id="PRU00302"/>
    </source>
</evidence>
<keyword evidence="10" id="KW-0325">Glycoprotein</keyword>
<dbReference type="PANTHER" id="PTHR45656">
    <property type="entry name" value="PROTEIN CBR-CLEC-78"/>
    <property type="match status" value="1"/>
</dbReference>
<keyword evidence="9 11" id="KW-1015">Disulfide bond</keyword>
<keyword evidence="4 11" id="KW-0768">Sushi</keyword>
<dbReference type="RefSeq" id="XP_035691423.1">
    <property type="nucleotide sequence ID" value="XM_035835530.1"/>
</dbReference>
<evidence type="ECO:0000256" key="10">
    <source>
        <dbReference type="ARBA" id="ARBA00023180"/>
    </source>
</evidence>
<dbReference type="OMA" id="CTPVTQV"/>
<keyword evidence="6" id="KW-0677">Repeat</keyword>
<dbReference type="PANTHER" id="PTHR45656:SF4">
    <property type="entry name" value="PROTEIN CBR-CLEC-78"/>
    <property type="match status" value="1"/>
</dbReference>
<evidence type="ECO:0000256" key="4">
    <source>
        <dbReference type="ARBA" id="ARBA00022659"/>
    </source>
</evidence>
<gene>
    <name evidence="14" type="primary">LOC118426255</name>
</gene>
<feature type="domain" description="Sushi" evidence="12">
    <location>
        <begin position="307"/>
        <end position="363"/>
    </location>
</feature>
<evidence type="ECO:0000259" key="12">
    <source>
        <dbReference type="PROSITE" id="PS50923"/>
    </source>
</evidence>
<dbReference type="AlphaFoldDB" id="A0A9J7LZ28"/>
<feature type="disulfide bond" evidence="11">
    <location>
        <begin position="334"/>
        <end position="361"/>
    </location>
</feature>
<dbReference type="FunFam" id="2.10.70.10:FF:000064">
    <property type="entry name" value="Fibulin 7"/>
    <property type="match status" value="2"/>
</dbReference>
<feature type="disulfide bond" evidence="11">
    <location>
        <begin position="147"/>
        <end position="174"/>
    </location>
</feature>
<feature type="domain" description="Sushi" evidence="12">
    <location>
        <begin position="177"/>
        <end position="233"/>
    </location>
</feature>
<keyword evidence="8" id="KW-0130">Cell adhesion</keyword>
<feature type="domain" description="Sushi" evidence="12">
    <location>
        <begin position="120"/>
        <end position="176"/>
    </location>
</feature>
<evidence type="ECO:0000256" key="5">
    <source>
        <dbReference type="ARBA" id="ARBA00022729"/>
    </source>
</evidence>
<keyword evidence="7" id="KW-0106">Calcium</keyword>
<dbReference type="Proteomes" id="UP000001554">
    <property type="component" value="Chromosome 11"/>
</dbReference>
<evidence type="ECO:0000313" key="13">
    <source>
        <dbReference type="Proteomes" id="UP000001554"/>
    </source>
</evidence>
<feature type="disulfide bond" evidence="11">
    <location>
        <begin position="448"/>
        <end position="475"/>
    </location>
</feature>
<dbReference type="Pfam" id="PF00084">
    <property type="entry name" value="Sushi"/>
    <property type="match status" value="9"/>
</dbReference>
<feature type="domain" description="Sushi" evidence="12">
    <location>
        <begin position="421"/>
        <end position="477"/>
    </location>
</feature>
<dbReference type="GeneID" id="118426255"/>
<comment type="subcellular location">
    <subcellularLocation>
        <location evidence="1">Secreted</location>
    </subcellularLocation>
</comment>
<keyword evidence="13" id="KW-1185">Reference proteome</keyword>
<keyword evidence="2" id="KW-0964">Secreted</keyword>
<feature type="disulfide bond" evidence="11">
    <location>
        <begin position="33"/>
        <end position="60"/>
    </location>
</feature>
<feature type="domain" description="Sushi" evidence="12">
    <location>
        <begin position="63"/>
        <end position="119"/>
    </location>
</feature>
<evidence type="ECO:0000256" key="3">
    <source>
        <dbReference type="ARBA" id="ARBA00022536"/>
    </source>
</evidence>
<dbReference type="Gene3D" id="2.10.70.10">
    <property type="entry name" value="Complement Module, domain 1"/>
    <property type="match status" value="9"/>
</dbReference>
<feature type="disulfide bond" evidence="11">
    <location>
        <begin position="204"/>
        <end position="231"/>
    </location>
</feature>
<feature type="disulfide bond" evidence="11">
    <location>
        <begin position="391"/>
        <end position="418"/>
    </location>
</feature>
<keyword evidence="5" id="KW-0732">Signal</keyword>
<dbReference type="PROSITE" id="PS50923">
    <property type="entry name" value="SUSHI"/>
    <property type="match status" value="8"/>
</dbReference>
<proteinExistence type="predicted"/>
<accession>A0A9J7LZ28</accession>
<dbReference type="InterPro" id="IPR035976">
    <property type="entry name" value="Sushi/SCR/CCP_sf"/>
</dbReference>
<dbReference type="KEGG" id="bfo:118426255"/>
<dbReference type="InterPro" id="IPR051277">
    <property type="entry name" value="SEZ6_CSMD_C4BPB_Regulators"/>
</dbReference>
<reference evidence="14" key="2">
    <citation type="submission" date="2025-08" db="UniProtKB">
        <authorList>
            <consortium name="RefSeq"/>
        </authorList>
    </citation>
    <scope>IDENTIFICATION</scope>
    <source>
        <strain evidence="14">S238N-H82</strain>
        <tissue evidence="14">Testes</tissue>
    </source>
</reference>
<protein>
    <submittedName>
        <fullName evidence="14">P-selectin-like</fullName>
    </submittedName>
</protein>
<name>A0A9J7LZ28_BRAFL</name>
<dbReference type="GO" id="GO:0007155">
    <property type="term" value="P:cell adhesion"/>
    <property type="evidence" value="ECO:0007669"/>
    <property type="project" value="UniProtKB-KW"/>
</dbReference>
<comment type="caution">
    <text evidence="11">Lacks conserved residue(s) required for the propagation of feature annotation.</text>
</comment>
<feature type="domain" description="Sushi" evidence="12">
    <location>
        <begin position="364"/>
        <end position="420"/>
    </location>
</feature>
<dbReference type="OrthoDB" id="406096at2759"/>
<evidence type="ECO:0000256" key="9">
    <source>
        <dbReference type="ARBA" id="ARBA00023157"/>
    </source>
</evidence>
<reference evidence="13" key="1">
    <citation type="journal article" date="2020" name="Nat. Ecol. Evol.">
        <title>Deeply conserved synteny resolves early events in vertebrate evolution.</title>
        <authorList>
            <person name="Simakov O."/>
            <person name="Marletaz F."/>
            <person name="Yue J.X."/>
            <person name="O'Connell B."/>
            <person name="Jenkins J."/>
            <person name="Brandt A."/>
            <person name="Calef R."/>
            <person name="Tung C.H."/>
            <person name="Huang T.K."/>
            <person name="Schmutz J."/>
            <person name="Satoh N."/>
            <person name="Yu J.K."/>
            <person name="Putnam N.H."/>
            <person name="Green R.E."/>
            <person name="Rokhsar D.S."/>
        </authorList>
    </citation>
    <scope>NUCLEOTIDE SEQUENCE [LARGE SCALE GENOMIC DNA]</scope>
    <source>
        <strain evidence="13">S238N-H82</strain>
    </source>
</reference>
<feature type="domain" description="Sushi" evidence="12">
    <location>
        <begin position="6"/>
        <end position="62"/>
    </location>
</feature>
<feature type="disulfide bond" evidence="11">
    <location>
        <begin position="90"/>
        <end position="117"/>
    </location>
</feature>